<dbReference type="EMBL" id="BAAANY010000027">
    <property type="protein sequence ID" value="GAA1703418.1"/>
    <property type="molecule type" value="Genomic_DNA"/>
</dbReference>
<keyword evidence="6 7" id="KW-0503">Monooxygenase</keyword>
<organism evidence="8 9">
    <name type="scientific">Fodinicola feengrottensis</name>
    <dbReference type="NCBI Taxonomy" id="435914"/>
    <lineage>
        <taxon>Bacteria</taxon>
        <taxon>Bacillati</taxon>
        <taxon>Actinomycetota</taxon>
        <taxon>Actinomycetes</taxon>
        <taxon>Mycobacteriales</taxon>
        <taxon>Fodinicola</taxon>
    </lineage>
</organism>
<keyword evidence="9" id="KW-1185">Reference proteome</keyword>
<dbReference type="SUPFAM" id="SSF48264">
    <property type="entry name" value="Cytochrome P450"/>
    <property type="match status" value="1"/>
</dbReference>
<evidence type="ECO:0000256" key="3">
    <source>
        <dbReference type="ARBA" id="ARBA00022723"/>
    </source>
</evidence>
<dbReference type="InterPro" id="IPR002397">
    <property type="entry name" value="Cyt_P450_B"/>
</dbReference>
<dbReference type="Pfam" id="PF00067">
    <property type="entry name" value="p450"/>
    <property type="match status" value="1"/>
</dbReference>
<dbReference type="PANTHER" id="PTHR46696">
    <property type="entry name" value="P450, PUTATIVE (EUROFUNG)-RELATED"/>
    <property type="match status" value="1"/>
</dbReference>
<comment type="similarity">
    <text evidence="1 7">Belongs to the cytochrome P450 family.</text>
</comment>
<proteinExistence type="inferred from homology"/>
<gene>
    <name evidence="8" type="ORF">GCM10009765_60940</name>
</gene>
<protein>
    <submittedName>
        <fullName evidence="8">Cytochrome P450</fullName>
    </submittedName>
</protein>
<keyword evidence="5 7" id="KW-0408">Iron</keyword>
<dbReference type="PANTHER" id="PTHR46696:SF1">
    <property type="entry name" value="CYTOCHROME P450 YJIB-RELATED"/>
    <property type="match status" value="1"/>
</dbReference>
<keyword evidence="4 7" id="KW-0560">Oxidoreductase</keyword>
<evidence type="ECO:0000256" key="6">
    <source>
        <dbReference type="ARBA" id="ARBA00023033"/>
    </source>
</evidence>
<dbReference type="InterPro" id="IPR001128">
    <property type="entry name" value="Cyt_P450"/>
</dbReference>
<dbReference type="PROSITE" id="PS00086">
    <property type="entry name" value="CYTOCHROME_P450"/>
    <property type="match status" value="1"/>
</dbReference>
<keyword evidence="2 7" id="KW-0349">Heme</keyword>
<dbReference type="PRINTS" id="PR00385">
    <property type="entry name" value="P450"/>
</dbReference>
<dbReference type="Proteomes" id="UP001500618">
    <property type="component" value="Unassembled WGS sequence"/>
</dbReference>
<reference evidence="9" key="1">
    <citation type="journal article" date="2019" name="Int. J. Syst. Evol. Microbiol.">
        <title>The Global Catalogue of Microorganisms (GCM) 10K type strain sequencing project: providing services to taxonomists for standard genome sequencing and annotation.</title>
        <authorList>
            <consortium name="The Broad Institute Genomics Platform"/>
            <consortium name="The Broad Institute Genome Sequencing Center for Infectious Disease"/>
            <person name="Wu L."/>
            <person name="Ma J."/>
        </authorList>
    </citation>
    <scope>NUCLEOTIDE SEQUENCE [LARGE SCALE GENOMIC DNA]</scope>
    <source>
        <strain evidence="9">JCM 14718</strain>
    </source>
</reference>
<dbReference type="InterPro" id="IPR017972">
    <property type="entry name" value="Cyt_P450_CS"/>
</dbReference>
<comment type="caution">
    <text evidence="8">The sequence shown here is derived from an EMBL/GenBank/DDBJ whole genome shotgun (WGS) entry which is preliminary data.</text>
</comment>
<evidence type="ECO:0000256" key="7">
    <source>
        <dbReference type="RuleBase" id="RU000461"/>
    </source>
</evidence>
<dbReference type="InterPro" id="IPR036396">
    <property type="entry name" value="Cyt_P450_sf"/>
</dbReference>
<dbReference type="PRINTS" id="PR00359">
    <property type="entry name" value="BP450"/>
</dbReference>
<dbReference type="RefSeq" id="WP_344313713.1">
    <property type="nucleotide sequence ID" value="NZ_BAAANY010000027.1"/>
</dbReference>
<evidence type="ECO:0000256" key="2">
    <source>
        <dbReference type="ARBA" id="ARBA00022617"/>
    </source>
</evidence>
<accession>A0ABP4UFA4</accession>
<evidence type="ECO:0000256" key="5">
    <source>
        <dbReference type="ARBA" id="ARBA00023004"/>
    </source>
</evidence>
<dbReference type="CDD" id="cd11029">
    <property type="entry name" value="CYP107-like"/>
    <property type="match status" value="1"/>
</dbReference>
<keyword evidence="3 7" id="KW-0479">Metal-binding</keyword>
<dbReference type="Gene3D" id="1.10.630.10">
    <property type="entry name" value="Cytochrome P450"/>
    <property type="match status" value="1"/>
</dbReference>
<sequence length="402" mass="44540">MPRQLPVDELVSDPYPIYAALRAEGPAAAVEVRPGYQVWMVTRYVEARQALANPALGNDPGNGRWMADVVGDAVNAAMNKHLLRADPPDHTRLRRLVSKAFSGTRVAALAPWISKLADELLDRIEPGEKVDLLDSFALPLPLQVICELLGIPAGDRHLFRDWSDVIISGAHQRDRYKDMAEALVAYVQRLTAVKRADPQDDLLSDLISVRDDDDQLSDQELTAMVVLLLFAGHETTMNLLGTGLFLLLTHPEQWAALRADRSLVPAAVEEMLRYEAPLRTAFPRYAREGVQIGDVTIPVGAVVMIALQSANHDERRYVSNDDFDLARTSATHLAFGHGIHFCVGAPLARLEGRIAFNALLDRYESISLAVPPEDLRWRFSTLIRGLESLPVIGTEAVSRQRQ</sequence>
<evidence type="ECO:0000313" key="9">
    <source>
        <dbReference type="Proteomes" id="UP001500618"/>
    </source>
</evidence>
<evidence type="ECO:0000256" key="1">
    <source>
        <dbReference type="ARBA" id="ARBA00010617"/>
    </source>
</evidence>
<evidence type="ECO:0000313" key="8">
    <source>
        <dbReference type="EMBL" id="GAA1703418.1"/>
    </source>
</evidence>
<evidence type="ECO:0000256" key="4">
    <source>
        <dbReference type="ARBA" id="ARBA00023002"/>
    </source>
</evidence>
<name>A0ABP4UFA4_9ACTN</name>